<comment type="caution">
    <text evidence="2">The sequence shown here is derived from an EMBL/GenBank/DDBJ whole genome shotgun (WGS) entry which is preliminary data.</text>
</comment>
<evidence type="ECO:0000313" key="3">
    <source>
        <dbReference type="Proteomes" id="UP000283569"/>
    </source>
</evidence>
<feature type="region of interest" description="Disordered" evidence="1">
    <location>
        <begin position="132"/>
        <end position="180"/>
    </location>
</feature>
<reference evidence="2 3" key="1">
    <citation type="journal article" date="2018" name="Sci. Rep.">
        <title>Characterisation of pathogen-specific regions and novel effector candidates in Fusarium oxysporum f. sp. cepae.</title>
        <authorList>
            <person name="Armitage A.D."/>
            <person name="Taylor A."/>
            <person name="Sobczyk M.K."/>
            <person name="Baxter L."/>
            <person name="Greenfield B.P."/>
            <person name="Bates H.J."/>
            <person name="Wilson F."/>
            <person name="Jackson A.C."/>
            <person name="Ott S."/>
            <person name="Harrison R.J."/>
            <person name="Clarkson J.P."/>
        </authorList>
    </citation>
    <scope>NUCLEOTIDE SEQUENCE [LARGE SCALE GENOMIC DNA]</scope>
    <source>
        <strain evidence="2 3">Fp_A8</strain>
    </source>
</reference>
<proteinExistence type="predicted"/>
<name>A0A420TZW5_GIBIN</name>
<feature type="region of interest" description="Disordered" evidence="1">
    <location>
        <begin position="82"/>
        <end position="109"/>
    </location>
</feature>
<evidence type="ECO:0000313" key="2">
    <source>
        <dbReference type="EMBL" id="RKL47042.1"/>
    </source>
</evidence>
<protein>
    <submittedName>
        <fullName evidence="2">Uncharacterized protein</fullName>
    </submittedName>
</protein>
<dbReference type="AlphaFoldDB" id="A0A420TZW5"/>
<sequence>MLAKLTDTPENIEATTKTTDDTIDTPKSSTNELESAAMDLESAAKDLESAAKDLESANKMQLESLNRLELNVSKVDSRVRRMKGELQKKQRPEESGRVVKRVQEKDKGQRVPLMVKHTLLPEETQKRILEEAKKRVASGDRTNHSLPIDTDRLSAARAVLESQRASSSLGEKERSSHHKL</sequence>
<accession>A0A420TZW5</accession>
<organism evidence="2 3">
    <name type="scientific">Gibberella intermedia</name>
    <name type="common">Bulb rot disease fungus</name>
    <name type="synonym">Fusarium proliferatum</name>
    <dbReference type="NCBI Taxonomy" id="948311"/>
    <lineage>
        <taxon>Eukaryota</taxon>
        <taxon>Fungi</taxon>
        <taxon>Dikarya</taxon>
        <taxon>Ascomycota</taxon>
        <taxon>Pezizomycotina</taxon>
        <taxon>Sordariomycetes</taxon>
        <taxon>Hypocreomycetidae</taxon>
        <taxon>Hypocreales</taxon>
        <taxon>Nectriaceae</taxon>
        <taxon>Fusarium</taxon>
        <taxon>Fusarium fujikuroi species complex</taxon>
    </lineage>
</organism>
<evidence type="ECO:0000256" key="1">
    <source>
        <dbReference type="SAM" id="MobiDB-lite"/>
    </source>
</evidence>
<gene>
    <name evidence="2" type="ORF">BFJ72_g2779</name>
</gene>
<feature type="region of interest" description="Disordered" evidence="1">
    <location>
        <begin position="1"/>
        <end position="32"/>
    </location>
</feature>
<dbReference type="EMBL" id="MRDB01000006">
    <property type="protein sequence ID" value="RKL47042.1"/>
    <property type="molecule type" value="Genomic_DNA"/>
</dbReference>
<dbReference type="Proteomes" id="UP000283569">
    <property type="component" value="Unassembled WGS sequence"/>
</dbReference>
<feature type="compositionally biased region" description="Basic and acidic residues" evidence="1">
    <location>
        <begin position="132"/>
        <end position="154"/>
    </location>
</feature>